<sequence>MDLPKVGPPVRCPAIRFPAVRAVTALTAVTAVGAVGAVTAVTGRGRDQSATGTGARRRASHAPDPGRARDQAGSTVTQSGCLASRVSPLEVPRRRRRTQGSTWLR</sequence>
<dbReference type="EMBL" id="BMNA01000002">
    <property type="protein sequence ID" value="GGL92526.1"/>
    <property type="molecule type" value="Genomic_DNA"/>
</dbReference>
<dbReference type="Proteomes" id="UP000655208">
    <property type="component" value="Unassembled WGS sequence"/>
</dbReference>
<reference evidence="2" key="1">
    <citation type="journal article" date="2014" name="Int. J. Syst. Evol. Microbiol.">
        <title>Complete genome sequence of Corynebacterium casei LMG S-19264T (=DSM 44701T), isolated from a smear-ripened cheese.</title>
        <authorList>
            <consortium name="US DOE Joint Genome Institute (JGI-PGF)"/>
            <person name="Walter F."/>
            <person name="Albersmeier A."/>
            <person name="Kalinowski J."/>
            <person name="Ruckert C."/>
        </authorList>
    </citation>
    <scope>NUCLEOTIDE SEQUENCE</scope>
    <source>
        <strain evidence="2">CGMCC 4.7308</strain>
    </source>
</reference>
<feature type="region of interest" description="Disordered" evidence="1">
    <location>
        <begin position="41"/>
        <end position="105"/>
    </location>
</feature>
<comment type="caution">
    <text evidence="2">The sequence shown here is derived from an EMBL/GenBank/DDBJ whole genome shotgun (WGS) entry which is preliminary data.</text>
</comment>
<reference evidence="2" key="2">
    <citation type="submission" date="2020-09" db="EMBL/GenBank/DDBJ databases">
        <authorList>
            <person name="Sun Q."/>
            <person name="Zhou Y."/>
        </authorList>
    </citation>
    <scope>NUCLEOTIDE SEQUENCE</scope>
    <source>
        <strain evidence="2">CGMCC 4.7308</strain>
    </source>
</reference>
<protein>
    <submittedName>
        <fullName evidence="2">Uncharacterized protein</fullName>
    </submittedName>
</protein>
<name>A0A917WCU6_9ACTN</name>
<evidence type="ECO:0000313" key="3">
    <source>
        <dbReference type="Proteomes" id="UP000655208"/>
    </source>
</evidence>
<organism evidence="2 3">
    <name type="scientific">Nakamurella endophytica</name>
    <dbReference type="NCBI Taxonomy" id="1748367"/>
    <lineage>
        <taxon>Bacteria</taxon>
        <taxon>Bacillati</taxon>
        <taxon>Actinomycetota</taxon>
        <taxon>Actinomycetes</taxon>
        <taxon>Nakamurellales</taxon>
        <taxon>Nakamurellaceae</taxon>
        <taxon>Nakamurella</taxon>
    </lineage>
</organism>
<keyword evidence="3" id="KW-1185">Reference proteome</keyword>
<evidence type="ECO:0000256" key="1">
    <source>
        <dbReference type="SAM" id="MobiDB-lite"/>
    </source>
</evidence>
<dbReference type="AlphaFoldDB" id="A0A917WCU6"/>
<evidence type="ECO:0000313" key="2">
    <source>
        <dbReference type="EMBL" id="GGL92526.1"/>
    </source>
</evidence>
<proteinExistence type="predicted"/>
<feature type="compositionally biased region" description="Polar residues" evidence="1">
    <location>
        <begin position="72"/>
        <end position="81"/>
    </location>
</feature>
<gene>
    <name evidence="2" type="ORF">GCM10011594_10380</name>
</gene>
<accession>A0A917WCU6</accession>